<comment type="similarity">
    <text evidence="1 2">Belongs to the UPF0145 family.</text>
</comment>
<dbReference type="OrthoDB" id="9796448at2"/>
<sequence>MVILTMDSYPGKEIVEVKGLVKGSTVRCKNVGRDIGSAFKNLVGGEMVSYKEMLDEAREIATQRMIDEAEKLGANAIVTFRMMSSSVAQGAAEMVAYGTAVVVK</sequence>
<organism evidence="3 4">
    <name type="scientific">Clostridium baratii str. Sullivan</name>
    <dbReference type="NCBI Taxonomy" id="1415775"/>
    <lineage>
        <taxon>Bacteria</taxon>
        <taxon>Bacillati</taxon>
        <taxon>Bacillota</taxon>
        <taxon>Clostridia</taxon>
        <taxon>Eubacteriales</taxon>
        <taxon>Clostridiaceae</taxon>
        <taxon>Clostridium</taxon>
    </lineage>
</organism>
<gene>
    <name evidence="3" type="ORF">U729_1149</name>
</gene>
<dbReference type="InterPro" id="IPR002765">
    <property type="entry name" value="UPF0145_YbjQ-like"/>
</dbReference>
<dbReference type="HAMAP" id="MF_00338">
    <property type="entry name" value="UPF0145"/>
    <property type="match status" value="1"/>
</dbReference>
<dbReference type="AlphaFoldDB" id="A0A0A7FWP2"/>
<dbReference type="STRING" id="1561.NPD11_1853"/>
<dbReference type="RefSeq" id="WP_039312405.1">
    <property type="nucleotide sequence ID" value="NZ_CP006905.1"/>
</dbReference>
<dbReference type="PANTHER" id="PTHR34068:SF2">
    <property type="entry name" value="UPF0145 PROTEIN SCO3412"/>
    <property type="match status" value="1"/>
</dbReference>
<dbReference type="InterPro" id="IPR035439">
    <property type="entry name" value="UPF0145_dom_sf"/>
</dbReference>
<name>A0A0A7FWP2_9CLOT</name>
<dbReference type="eggNOG" id="COG0393">
    <property type="taxonomic scope" value="Bacteria"/>
</dbReference>
<dbReference type="Gene3D" id="3.30.110.70">
    <property type="entry name" value="Hypothetical protein apc22750. Chain B"/>
    <property type="match status" value="1"/>
</dbReference>
<dbReference type="GeneID" id="60851669"/>
<dbReference type="KEGG" id="cbv:U729_1149"/>
<evidence type="ECO:0000256" key="2">
    <source>
        <dbReference type="HAMAP-Rule" id="MF_00338"/>
    </source>
</evidence>
<evidence type="ECO:0000313" key="4">
    <source>
        <dbReference type="Proteomes" id="UP000030635"/>
    </source>
</evidence>
<dbReference type="Pfam" id="PF01906">
    <property type="entry name" value="YbjQ_1"/>
    <property type="match status" value="1"/>
</dbReference>
<dbReference type="SUPFAM" id="SSF117782">
    <property type="entry name" value="YbjQ-like"/>
    <property type="match status" value="1"/>
</dbReference>
<dbReference type="EMBL" id="CP006905">
    <property type="protein sequence ID" value="AIY84008.1"/>
    <property type="molecule type" value="Genomic_DNA"/>
</dbReference>
<accession>A0A0A7FWP2</accession>
<dbReference type="HOGENOM" id="CLU_117144_1_2_9"/>
<protein>
    <recommendedName>
        <fullName evidence="2">UPF0145 protein U729_1149</fullName>
    </recommendedName>
</protein>
<dbReference type="Proteomes" id="UP000030635">
    <property type="component" value="Chromosome"/>
</dbReference>
<proteinExistence type="inferred from homology"/>
<keyword evidence="4" id="KW-1185">Reference proteome</keyword>
<dbReference type="PANTHER" id="PTHR34068">
    <property type="entry name" value="UPF0145 PROTEIN YBJQ"/>
    <property type="match status" value="1"/>
</dbReference>
<evidence type="ECO:0000313" key="3">
    <source>
        <dbReference type="EMBL" id="AIY84008.1"/>
    </source>
</evidence>
<reference evidence="3 4" key="1">
    <citation type="journal article" date="2015" name="Infect. Genet. Evol.">
        <title>Genomic sequences of six botulinum neurotoxin-producing strains representing three clostridial species illustrate the mobility and diversity of botulinum neurotoxin genes.</title>
        <authorList>
            <person name="Smith T.J."/>
            <person name="Hill K.K."/>
            <person name="Xie G."/>
            <person name="Foley B.T."/>
            <person name="Williamson C.H."/>
            <person name="Foster J.T."/>
            <person name="Johnson S.L."/>
            <person name="Chertkov O."/>
            <person name="Teshima H."/>
            <person name="Gibbons H.S."/>
            <person name="Johnsky L.A."/>
            <person name="Karavis M.A."/>
            <person name="Smith L.A."/>
        </authorList>
    </citation>
    <scope>NUCLEOTIDE SEQUENCE [LARGE SCALE GENOMIC DNA]</scope>
    <source>
        <strain evidence="3 4">Sullivan</strain>
    </source>
</reference>
<evidence type="ECO:0000256" key="1">
    <source>
        <dbReference type="ARBA" id="ARBA00010751"/>
    </source>
</evidence>